<dbReference type="Pfam" id="PF19086">
    <property type="entry name" value="Terpene_syn_C_2"/>
    <property type="match status" value="1"/>
</dbReference>
<gene>
    <name evidence="2" type="ORF">WS67_00015</name>
</gene>
<dbReference type="EC" id="4.2.3.-" evidence="1"/>
<evidence type="ECO:0000313" key="3">
    <source>
        <dbReference type="Proteomes" id="UP000062788"/>
    </source>
</evidence>
<accession>A0A103E771</accession>
<organism evidence="2 3">
    <name type="scientific">Burkholderia singularis</name>
    <dbReference type="NCBI Taxonomy" id="1503053"/>
    <lineage>
        <taxon>Bacteria</taxon>
        <taxon>Pseudomonadati</taxon>
        <taxon>Pseudomonadota</taxon>
        <taxon>Betaproteobacteria</taxon>
        <taxon>Burkholderiales</taxon>
        <taxon>Burkholderiaceae</taxon>
        <taxon>Burkholderia</taxon>
        <taxon>pseudomallei group</taxon>
    </lineage>
</organism>
<dbReference type="PANTHER" id="PTHR35201:SF4">
    <property type="entry name" value="BETA-PINACENE SYNTHASE-RELATED"/>
    <property type="match status" value="1"/>
</dbReference>
<dbReference type="RefSeq" id="WP_059512948.1">
    <property type="nucleotide sequence ID" value="NZ_LOWA01000011.1"/>
</dbReference>
<comment type="similarity">
    <text evidence="1">Belongs to the terpene synthase family.</text>
</comment>
<evidence type="ECO:0000313" key="2">
    <source>
        <dbReference type="EMBL" id="KVE29657.1"/>
    </source>
</evidence>
<protein>
    <recommendedName>
        <fullName evidence="1">Terpene synthase</fullName>
        <ecNumber evidence="1">4.2.3.-</ecNumber>
    </recommendedName>
</protein>
<dbReference type="AlphaFoldDB" id="A0A103E771"/>
<sequence>MQSEMERHEIQCPIPPAIHPDAAEADAESVAWMRQFGLCADETERARLARTGCGLLAARIVPHASRETLQIVANFFIWNVSFDDEYCDEGPLSTRPGDLARVLSLLLRTIEIPERKLFFADKYATAMRDIRLQLDRHASSAQMEQWIGAMRSWFLAETWKAGNVATNRMPTLAEYMLLRMYSGGPLAFPVLAGIAEGYEIPPCVLANRRIRAMTELASSLCTWVSDIVSYDKEARREIGGHNLVMVIQHERQCTKDEAVTMAVAIYDRALRLFLRMRNHVEANLPASAPLRRYLRSLAHLIRAPVDWCHLSERYVESIPGCIDIIVAVAPARTVPQDGNGAPLPISSISWWWEYDPE</sequence>
<dbReference type="OrthoDB" id="2989600at2"/>
<dbReference type="Proteomes" id="UP000062788">
    <property type="component" value="Unassembled WGS sequence"/>
</dbReference>
<comment type="caution">
    <text evidence="2">The sequence shown here is derived from an EMBL/GenBank/DDBJ whole genome shotgun (WGS) entry which is preliminary data.</text>
</comment>
<dbReference type="Gene3D" id="1.10.600.10">
    <property type="entry name" value="Farnesyl Diphosphate Synthase"/>
    <property type="match status" value="1"/>
</dbReference>
<dbReference type="InterPro" id="IPR008949">
    <property type="entry name" value="Isoprenoid_synthase_dom_sf"/>
</dbReference>
<comment type="cofactor">
    <cofactor evidence="1">
        <name>Mg(2+)</name>
        <dbReference type="ChEBI" id="CHEBI:18420"/>
    </cofactor>
</comment>
<keyword evidence="1" id="KW-0456">Lyase</keyword>
<dbReference type="EMBL" id="LOWA01000011">
    <property type="protein sequence ID" value="KVE29657.1"/>
    <property type="molecule type" value="Genomic_DNA"/>
</dbReference>
<dbReference type="SUPFAM" id="SSF48576">
    <property type="entry name" value="Terpenoid synthases"/>
    <property type="match status" value="1"/>
</dbReference>
<evidence type="ECO:0000256" key="1">
    <source>
        <dbReference type="RuleBase" id="RU366034"/>
    </source>
</evidence>
<keyword evidence="1" id="KW-0479">Metal-binding</keyword>
<dbReference type="PANTHER" id="PTHR35201">
    <property type="entry name" value="TERPENE SYNTHASE"/>
    <property type="match status" value="1"/>
</dbReference>
<reference evidence="2 3" key="1">
    <citation type="submission" date="2015-11" db="EMBL/GenBank/DDBJ databases">
        <title>Expanding the genomic diversity of Burkholderia species for the development of highly accurate diagnostics.</title>
        <authorList>
            <person name="Sahl J."/>
            <person name="Keim P."/>
            <person name="Wagner D."/>
        </authorList>
    </citation>
    <scope>NUCLEOTIDE SEQUENCE [LARGE SCALE GENOMIC DNA]</scope>
    <source>
        <strain evidence="2 3">TSV85</strain>
    </source>
</reference>
<dbReference type="GO" id="GO:0046872">
    <property type="term" value="F:metal ion binding"/>
    <property type="evidence" value="ECO:0007669"/>
    <property type="project" value="UniProtKB-KW"/>
</dbReference>
<proteinExistence type="inferred from homology"/>
<dbReference type="InterPro" id="IPR034686">
    <property type="entry name" value="Terpene_cyclase-like_2"/>
</dbReference>
<keyword evidence="3" id="KW-1185">Reference proteome</keyword>
<keyword evidence="1" id="KW-0460">Magnesium</keyword>
<dbReference type="GO" id="GO:0010333">
    <property type="term" value="F:terpene synthase activity"/>
    <property type="evidence" value="ECO:0007669"/>
    <property type="project" value="InterPro"/>
</dbReference>
<name>A0A103E771_9BURK</name>